<dbReference type="Pfam" id="PF02450">
    <property type="entry name" value="LCAT"/>
    <property type="match status" value="1"/>
</dbReference>
<accession>A0AB94IE28</accession>
<dbReference type="AlphaFoldDB" id="A0AB94IE28"/>
<dbReference type="PANTHER" id="PTHR11440">
    <property type="entry name" value="LECITHIN-CHOLESTEROL ACYLTRANSFERASE-RELATED"/>
    <property type="match status" value="1"/>
</dbReference>
<comment type="caution">
    <text evidence="1">The sequence shown here is derived from an EMBL/GenBank/DDBJ whole genome shotgun (WGS) entry which is preliminary data.</text>
</comment>
<proteinExistence type="predicted"/>
<dbReference type="GO" id="GO:0008374">
    <property type="term" value="F:O-acyltransferase activity"/>
    <property type="evidence" value="ECO:0007669"/>
    <property type="project" value="InterPro"/>
</dbReference>
<protein>
    <recommendedName>
        <fullName evidence="3">Alpha/beta hydrolase</fullName>
    </recommendedName>
</protein>
<dbReference type="Gene3D" id="3.40.50.1820">
    <property type="entry name" value="alpha/beta hydrolase"/>
    <property type="match status" value="1"/>
</dbReference>
<organism evidence="1 2">
    <name type="scientific">Candidatus Schmidhempelia bombi str. Bimp</name>
    <dbReference type="NCBI Taxonomy" id="1387197"/>
    <lineage>
        <taxon>Bacteria</taxon>
        <taxon>Pseudomonadati</taxon>
        <taxon>Pseudomonadota</taxon>
        <taxon>Gammaproteobacteria</taxon>
        <taxon>Orbales</taxon>
        <taxon>Orbaceae</taxon>
        <taxon>Candidatus Schmidhempelia</taxon>
    </lineage>
</organism>
<dbReference type="InterPro" id="IPR003386">
    <property type="entry name" value="LACT/PDAT_acylTrfase"/>
</dbReference>
<dbReference type="InterPro" id="IPR029058">
    <property type="entry name" value="AB_hydrolase_fold"/>
</dbReference>
<reference evidence="1 2" key="1">
    <citation type="journal article" date="2014" name="Appl. Environ. Microbiol.">
        <title>Genomic features of a bumble bee symbiont reflect its host environment.</title>
        <authorList>
            <person name="Martinson V.G."/>
            <person name="Magoc T."/>
            <person name="Koch H."/>
            <person name="Salzberg S.L."/>
            <person name="Moran N.A."/>
        </authorList>
    </citation>
    <scope>NUCLEOTIDE SEQUENCE [LARGE SCALE GENOMIC DNA]</scope>
    <source>
        <strain evidence="1 2">Bimp</strain>
    </source>
</reference>
<dbReference type="RefSeq" id="WP_024495572.1">
    <property type="nucleotide sequence ID" value="NZ_AWGA01000023.1"/>
</dbReference>
<sequence length="601" mass="69117">MSKNNYRSEFNFTTAPASENKQQIIFIEKPRIVVPIIFLPGVMGTNLKEKSTKSTTKSIWRLDDSISVIGWSFPHYGAADVRKLELDPDKTEVDDRGVVIEASAKEIEKIEQEYENEMRDFYEDEIDKMIAAFQIKEQKIETTIKNNPENRCFGTRKKRGWGAAAYISYGQFLNTFQQKLFQLQNQSPSILANLLNPPPFELNQESKVSLSFQKQHIEHCQSFHLPVHVMGYNWLKSNQESAEQLKKLIEVKLPEYYKKRDQICNKVILVTHSMGGLVARYYTEVLDGQDKVYGVINGVQPATGAVVAYTRMKRGTEINGAEGIGKIRDWIMEHILGKDAAETTAVFAQSPGPLQLLPTPEYGMNWLLITDPDGKTVSYPKADPYKEIYLAKDKWWCACEPHLINPLNEDYDLEQMQIDWQKYEYIIKYKVKKFNESIANKYHPNTYAFLGMENSQDTISKEFLTYQYAHWKGRFFQGYQPSMKKPSKNHIGALNRLNLKELTRIRTILPSRHDWRDVEITTHYGTHATKIGNINETYSLLPADGNGDGTVPPRSGTIPTNYLQAQLNLPICHESAFRNEISQDFVLRSIIDILQKVKIDD</sequence>
<evidence type="ECO:0008006" key="3">
    <source>
        <dbReference type="Google" id="ProtNLM"/>
    </source>
</evidence>
<dbReference type="SUPFAM" id="SSF53474">
    <property type="entry name" value="alpha/beta-Hydrolases"/>
    <property type="match status" value="1"/>
</dbReference>
<dbReference type="EMBL" id="AWGA01000023">
    <property type="protein sequence ID" value="TEA27720.1"/>
    <property type="molecule type" value="Genomic_DNA"/>
</dbReference>
<evidence type="ECO:0000313" key="2">
    <source>
        <dbReference type="Proteomes" id="UP000506160"/>
    </source>
</evidence>
<dbReference type="GO" id="GO:0006629">
    <property type="term" value="P:lipid metabolic process"/>
    <property type="evidence" value="ECO:0007669"/>
    <property type="project" value="InterPro"/>
</dbReference>
<keyword evidence="2" id="KW-1185">Reference proteome</keyword>
<gene>
    <name evidence="1" type="ORF">O970_02300</name>
</gene>
<name>A0AB94IE28_9GAMM</name>
<dbReference type="Proteomes" id="UP000506160">
    <property type="component" value="Unassembled WGS sequence"/>
</dbReference>
<evidence type="ECO:0000313" key="1">
    <source>
        <dbReference type="EMBL" id="TEA27720.1"/>
    </source>
</evidence>